<dbReference type="InterPro" id="IPR001245">
    <property type="entry name" value="Ser-Thr/Tyr_kinase_cat_dom"/>
</dbReference>
<dbReference type="Gene3D" id="1.10.510.10">
    <property type="entry name" value="Transferase(Phosphotransferase) domain 1"/>
    <property type="match status" value="1"/>
</dbReference>
<evidence type="ECO:0000256" key="16">
    <source>
        <dbReference type="SAM" id="Phobius"/>
    </source>
</evidence>
<feature type="transmembrane region" description="Helical" evidence="16">
    <location>
        <begin position="59"/>
        <end position="85"/>
    </location>
</feature>
<dbReference type="InterPro" id="IPR011009">
    <property type="entry name" value="Kinase-like_dom_sf"/>
</dbReference>
<dbReference type="SMART" id="SM00220">
    <property type="entry name" value="S_TKc"/>
    <property type="match status" value="1"/>
</dbReference>
<evidence type="ECO:0000256" key="1">
    <source>
        <dbReference type="ARBA" id="ARBA00004162"/>
    </source>
</evidence>
<reference evidence="18" key="1">
    <citation type="submission" date="2023-10" db="EMBL/GenBank/DDBJ databases">
        <title>Chromosome-level genome of the transformable northern wattle, Acacia crassicarpa.</title>
        <authorList>
            <person name="Massaro I."/>
            <person name="Sinha N.R."/>
            <person name="Poethig S."/>
            <person name="Leichty A.R."/>
        </authorList>
    </citation>
    <scope>NUCLEOTIDE SEQUENCE</scope>
    <source>
        <strain evidence="18">Acra3RX</strain>
        <tissue evidence="18">Leaf</tissue>
    </source>
</reference>
<protein>
    <recommendedName>
        <fullName evidence="2">non-specific serine/threonine protein kinase</fullName>
        <ecNumber evidence="2">2.7.11.1</ecNumber>
    </recommendedName>
</protein>
<keyword evidence="6 16" id="KW-0812">Transmembrane</keyword>
<evidence type="ECO:0000256" key="7">
    <source>
        <dbReference type="ARBA" id="ARBA00022741"/>
    </source>
</evidence>
<evidence type="ECO:0000256" key="13">
    <source>
        <dbReference type="ARBA" id="ARBA00048679"/>
    </source>
</evidence>
<comment type="catalytic activity">
    <reaction evidence="12">
        <text>L-threonyl-[protein] + ATP = O-phospho-L-threonyl-[protein] + ADP + H(+)</text>
        <dbReference type="Rhea" id="RHEA:46608"/>
        <dbReference type="Rhea" id="RHEA-COMP:11060"/>
        <dbReference type="Rhea" id="RHEA-COMP:11605"/>
        <dbReference type="ChEBI" id="CHEBI:15378"/>
        <dbReference type="ChEBI" id="CHEBI:30013"/>
        <dbReference type="ChEBI" id="CHEBI:30616"/>
        <dbReference type="ChEBI" id="CHEBI:61977"/>
        <dbReference type="ChEBI" id="CHEBI:456216"/>
        <dbReference type="EC" id="2.7.11.1"/>
    </reaction>
</comment>
<name>A0AAE1JH29_9FABA</name>
<dbReference type="PROSITE" id="PS50011">
    <property type="entry name" value="PROTEIN_KINASE_DOM"/>
    <property type="match status" value="1"/>
</dbReference>
<dbReference type="PANTHER" id="PTHR47982">
    <property type="entry name" value="PROLINE-RICH RECEPTOR-LIKE PROTEIN KINASE PERK4"/>
    <property type="match status" value="1"/>
</dbReference>
<evidence type="ECO:0000256" key="3">
    <source>
        <dbReference type="ARBA" id="ARBA00022475"/>
    </source>
</evidence>
<evidence type="ECO:0000256" key="10">
    <source>
        <dbReference type="ARBA" id="ARBA00022989"/>
    </source>
</evidence>
<dbReference type="EC" id="2.7.11.1" evidence="2"/>
<organism evidence="18 19">
    <name type="scientific">Acacia crassicarpa</name>
    <name type="common">northern wattle</name>
    <dbReference type="NCBI Taxonomy" id="499986"/>
    <lineage>
        <taxon>Eukaryota</taxon>
        <taxon>Viridiplantae</taxon>
        <taxon>Streptophyta</taxon>
        <taxon>Embryophyta</taxon>
        <taxon>Tracheophyta</taxon>
        <taxon>Spermatophyta</taxon>
        <taxon>Magnoliopsida</taxon>
        <taxon>eudicotyledons</taxon>
        <taxon>Gunneridae</taxon>
        <taxon>Pentapetalae</taxon>
        <taxon>rosids</taxon>
        <taxon>fabids</taxon>
        <taxon>Fabales</taxon>
        <taxon>Fabaceae</taxon>
        <taxon>Caesalpinioideae</taxon>
        <taxon>mimosoid clade</taxon>
        <taxon>Acacieae</taxon>
        <taxon>Acacia</taxon>
    </lineage>
</organism>
<evidence type="ECO:0000256" key="12">
    <source>
        <dbReference type="ARBA" id="ARBA00047899"/>
    </source>
</evidence>
<dbReference type="InterPro" id="IPR000719">
    <property type="entry name" value="Prot_kinase_dom"/>
</dbReference>
<comment type="caution">
    <text evidence="18">The sequence shown here is derived from an EMBL/GenBank/DDBJ whole genome shotgun (WGS) entry which is preliminary data.</text>
</comment>
<feature type="region of interest" description="Disordered" evidence="15">
    <location>
        <begin position="440"/>
        <end position="461"/>
    </location>
</feature>
<dbReference type="FunFam" id="3.30.200.20:FF:000162">
    <property type="entry name" value="Adenine nucleotide alpha hydrolase-like domain kinase"/>
    <property type="match status" value="1"/>
</dbReference>
<dbReference type="SUPFAM" id="SSF56112">
    <property type="entry name" value="Protein kinase-like (PK-like)"/>
    <property type="match status" value="1"/>
</dbReference>
<sequence length="461" mass="50541">MSSSSPSPVTPQDASQPYRHLLPSYSIYDYSTDESPSPSPLPTPGGNTPASFPPGGGGILLGALLSSLMTVLLMSLVVGAAYYIWRKRRHSSQPPNQPDNQVPLVPLPSSMVFEHSPGTFTYEELELATEGFSESNFLGQGGFGTVHKGILPNKQTVAIKQQKSGSKQGLLEFQTEVNVISRVHHRHLVSLVGYCIAKAQITLMLVYEFVPNKTLDFHLHEKGIETLDWSTRMKIATGSAKGLAYLHEDCEPKTIHRDVKAANILLDNNFEPKIADFGLAKLSSDTDTHVSTAKIKGTFGYLAPEYANSGKLSEKADVFSFGVVLLELIAGRKPVLQTGSFTDDSLVEWARPLLSTALGNRNFEVLADPRLQNNYNSEEMFRMASCAANCVRHSPDHRPRMSQVVDALTGKINLDNWNEESTQVDNQDLNKFWKQSLGEFDEPTSSSLENTTEASSYSASG</sequence>
<evidence type="ECO:0000313" key="19">
    <source>
        <dbReference type="Proteomes" id="UP001293593"/>
    </source>
</evidence>
<comment type="catalytic activity">
    <reaction evidence="13">
        <text>L-seryl-[protein] + ATP = O-phospho-L-seryl-[protein] + ADP + H(+)</text>
        <dbReference type="Rhea" id="RHEA:17989"/>
        <dbReference type="Rhea" id="RHEA-COMP:9863"/>
        <dbReference type="Rhea" id="RHEA-COMP:11604"/>
        <dbReference type="ChEBI" id="CHEBI:15378"/>
        <dbReference type="ChEBI" id="CHEBI:29999"/>
        <dbReference type="ChEBI" id="CHEBI:30616"/>
        <dbReference type="ChEBI" id="CHEBI:83421"/>
        <dbReference type="ChEBI" id="CHEBI:456216"/>
        <dbReference type="EC" id="2.7.11.1"/>
    </reaction>
</comment>
<dbReference type="Proteomes" id="UP001293593">
    <property type="component" value="Unassembled WGS sequence"/>
</dbReference>
<evidence type="ECO:0000256" key="2">
    <source>
        <dbReference type="ARBA" id="ARBA00012513"/>
    </source>
</evidence>
<dbReference type="Pfam" id="PF07714">
    <property type="entry name" value="PK_Tyr_Ser-Thr"/>
    <property type="match status" value="1"/>
</dbReference>
<dbReference type="GO" id="GO:0004674">
    <property type="term" value="F:protein serine/threonine kinase activity"/>
    <property type="evidence" value="ECO:0007669"/>
    <property type="project" value="UniProtKB-KW"/>
</dbReference>
<evidence type="ECO:0000256" key="9">
    <source>
        <dbReference type="ARBA" id="ARBA00022840"/>
    </source>
</evidence>
<evidence type="ECO:0000259" key="17">
    <source>
        <dbReference type="PROSITE" id="PS50011"/>
    </source>
</evidence>
<gene>
    <name evidence="18" type="ORF">QN277_022551</name>
</gene>
<keyword evidence="4" id="KW-0723">Serine/threonine-protein kinase</keyword>
<dbReference type="PANTHER" id="PTHR47982:SF35">
    <property type="entry name" value="PROLINE-RICH RECEPTOR-LIKE PROTEIN KINASE PERK1-RELATED"/>
    <property type="match status" value="1"/>
</dbReference>
<dbReference type="AlphaFoldDB" id="A0AAE1JH29"/>
<keyword evidence="11 16" id="KW-0472">Membrane</keyword>
<dbReference type="FunFam" id="1.10.510.10:FF:000173">
    <property type="entry name" value="proline-rich receptor-like protein kinase PERK8"/>
    <property type="match status" value="1"/>
</dbReference>
<dbReference type="Gene3D" id="3.30.200.20">
    <property type="entry name" value="Phosphorylase Kinase, domain 1"/>
    <property type="match status" value="1"/>
</dbReference>
<comment type="subcellular location">
    <subcellularLocation>
        <location evidence="1">Cell membrane</location>
        <topology evidence="1">Single-pass membrane protein</topology>
    </subcellularLocation>
</comment>
<dbReference type="PROSITE" id="PS00107">
    <property type="entry name" value="PROTEIN_KINASE_ATP"/>
    <property type="match status" value="1"/>
</dbReference>
<proteinExistence type="predicted"/>
<evidence type="ECO:0000256" key="15">
    <source>
        <dbReference type="SAM" id="MobiDB-lite"/>
    </source>
</evidence>
<evidence type="ECO:0000256" key="11">
    <source>
        <dbReference type="ARBA" id="ARBA00023136"/>
    </source>
</evidence>
<accession>A0AAE1JH29</accession>
<keyword evidence="9 14" id="KW-0067">ATP-binding</keyword>
<dbReference type="InterPro" id="IPR017441">
    <property type="entry name" value="Protein_kinase_ATP_BS"/>
</dbReference>
<keyword evidence="10 16" id="KW-1133">Transmembrane helix</keyword>
<keyword evidence="19" id="KW-1185">Reference proteome</keyword>
<evidence type="ECO:0000313" key="18">
    <source>
        <dbReference type="EMBL" id="KAK4269388.1"/>
    </source>
</evidence>
<keyword evidence="5" id="KW-0808">Transferase</keyword>
<dbReference type="GO" id="GO:0005886">
    <property type="term" value="C:plasma membrane"/>
    <property type="evidence" value="ECO:0007669"/>
    <property type="project" value="UniProtKB-SubCell"/>
</dbReference>
<dbReference type="InterPro" id="IPR047117">
    <property type="entry name" value="PERK1-13-like"/>
</dbReference>
<feature type="domain" description="Protein kinase" evidence="17">
    <location>
        <begin position="132"/>
        <end position="414"/>
    </location>
</feature>
<evidence type="ECO:0000256" key="4">
    <source>
        <dbReference type="ARBA" id="ARBA00022527"/>
    </source>
</evidence>
<keyword evidence="3" id="KW-1003">Cell membrane</keyword>
<keyword evidence="7 14" id="KW-0547">Nucleotide-binding</keyword>
<evidence type="ECO:0000256" key="14">
    <source>
        <dbReference type="PROSITE-ProRule" id="PRU10141"/>
    </source>
</evidence>
<feature type="binding site" evidence="14">
    <location>
        <position position="160"/>
    </location>
    <ligand>
        <name>ATP</name>
        <dbReference type="ChEBI" id="CHEBI:30616"/>
    </ligand>
</feature>
<keyword evidence="8" id="KW-0418">Kinase</keyword>
<evidence type="ECO:0000256" key="8">
    <source>
        <dbReference type="ARBA" id="ARBA00022777"/>
    </source>
</evidence>
<evidence type="ECO:0000256" key="5">
    <source>
        <dbReference type="ARBA" id="ARBA00022679"/>
    </source>
</evidence>
<dbReference type="EMBL" id="JAWXYG010000006">
    <property type="protein sequence ID" value="KAK4269388.1"/>
    <property type="molecule type" value="Genomic_DNA"/>
</dbReference>
<dbReference type="GO" id="GO:0005524">
    <property type="term" value="F:ATP binding"/>
    <property type="evidence" value="ECO:0007669"/>
    <property type="project" value="UniProtKB-UniRule"/>
</dbReference>
<evidence type="ECO:0000256" key="6">
    <source>
        <dbReference type="ARBA" id="ARBA00022692"/>
    </source>
</evidence>
<feature type="region of interest" description="Disordered" evidence="15">
    <location>
        <begin position="28"/>
        <end position="50"/>
    </location>
</feature>
<feature type="compositionally biased region" description="Polar residues" evidence="15">
    <location>
        <begin position="443"/>
        <end position="461"/>
    </location>
</feature>